<keyword evidence="9" id="KW-0106">Calcium</keyword>
<dbReference type="PANTHER" id="PTHR31683">
    <property type="entry name" value="PECTATE LYASE 18-RELATED"/>
    <property type="match status" value="1"/>
</dbReference>
<dbReference type="EC" id="4.2.2.2" evidence="5"/>
<keyword evidence="6 14" id="KW-0964">Secreted</keyword>
<keyword evidence="13 14" id="KW-0624">Polysaccharide degradation</keyword>
<evidence type="ECO:0000256" key="9">
    <source>
        <dbReference type="ARBA" id="ARBA00022837"/>
    </source>
</evidence>
<keyword evidence="8 15" id="KW-0732">Signal</keyword>
<evidence type="ECO:0000256" key="10">
    <source>
        <dbReference type="ARBA" id="ARBA00023239"/>
    </source>
</evidence>
<dbReference type="PANTHER" id="PTHR31683:SF18">
    <property type="entry name" value="PECTATE LYASE 21-RELATED"/>
    <property type="match status" value="1"/>
</dbReference>
<dbReference type="EMBL" id="JBFTWV010000082">
    <property type="protein sequence ID" value="KAL2788252.1"/>
    <property type="molecule type" value="Genomic_DNA"/>
</dbReference>
<comment type="subcellular location">
    <subcellularLocation>
        <location evidence="3 14">Secreted</location>
    </subcellularLocation>
</comment>
<feature type="domain" description="Pectate lyase" evidence="16">
    <location>
        <begin position="40"/>
        <end position="248"/>
    </location>
</feature>
<feature type="chain" id="PRO_5045084459" description="pectate lyase" evidence="15">
    <location>
        <begin position="21"/>
        <end position="311"/>
    </location>
</feature>
<evidence type="ECO:0000256" key="1">
    <source>
        <dbReference type="ARBA" id="ARBA00000695"/>
    </source>
</evidence>
<keyword evidence="10 14" id="KW-0456">Lyase</keyword>
<keyword evidence="12" id="KW-0961">Cell wall biogenesis/degradation</keyword>
<dbReference type="InterPro" id="IPR002022">
    <property type="entry name" value="Pec_lyase"/>
</dbReference>
<dbReference type="SUPFAM" id="SSF51126">
    <property type="entry name" value="Pectin lyase-like"/>
    <property type="match status" value="1"/>
</dbReference>
<evidence type="ECO:0000256" key="7">
    <source>
        <dbReference type="ARBA" id="ARBA00022723"/>
    </source>
</evidence>
<comment type="catalytic activity">
    <reaction evidence="1">
        <text>Eliminative cleavage of (1-&gt;4)-alpha-D-galacturonan to give oligosaccharides with 4-deoxy-alpha-D-galact-4-enuronosyl groups at their non-reducing ends.</text>
        <dbReference type="EC" id="4.2.2.2"/>
    </reaction>
</comment>
<dbReference type="InterPro" id="IPR012334">
    <property type="entry name" value="Pectin_lyas_fold"/>
</dbReference>
<reference evidence="17 18" key="1">
    <citation type="submission" date="2024-07" db="EMBL/GenBank/DDBJ databases">
        <title>Section-level genome sequencing and comparative genomics of Aspergillus sections Usti and Cavernicolus.</title>
        <authorList>
            <consortium name="Lawrence Berkeley National Laboratory"/>
            <person name="Nybo J.L."/>
            <person name="Vesth T.C."/>
            <person name="Theobald S."/>
            <person name="Frisvad J.C."/>
            <person name="Larsen T.O."/>
            <person name="Kjaerboelling I."/>
            <person name="Rothschild-Mancinelli K."/>
            <person name="Lyhne E.K."/>
            <person name="Kogle M.E."/>
            <person name="Barry K."/>
            <person name="Clum A."/>
            <person name="Na H."/>
            <person name="Ledsgaard L."/>
            <person name="Lin J."/>
            <person name="Lipzen A."/>
            <person name="Kuo A."/>
            <person name="Riley R."/>
            <person name="Mondo S."/>
            <person name="Labutti K."/>
            <person name="Haridas S."/>
            <person name="Pangalinan J."/>
            <person name="Salamov A.A."/>
            <person name="Simmons B.A."/>
            <person name="Magnuson J.K."/>
            <person name="Chen J."/>
            <person name="Drula E."/>
            <person name="Henrissat B."/>
            <person name="Wiebenga A."/>
            <person name="Lubbers R.J."/>
            <person name="Gomes A.C."/>
            <person name="Makela M.R."/>
            <person name="Stajich J."/>
            <person name="Grigoriev I.V."/>
            <person name="Mortensen U.H."/>
            <person name="De Vries R.P."/>
            <person name="Baker S.E."/>
            <person name="Andersen M.R."/>
        </authorList>
    </citation>
    <scope>NUCLEOTIDE SEQUENCE [LARGE SCALE GENOMIC DNA]</scope>
    <source>
        <strain evidence="17 18">CBS 209.92</strain>
    </source>
</reference>
<dbReference type="Gene3D" id="2.160.20.10">
    <property type="entry name" value="Single-stranded right-handed beta-helix, Pectin lyase-like"/>
    <property type="match status" value="1"/>
</dbReference>
<evidence type="ECO:0000256" key="12">
    <source>
        <dbReference type="ARBA" id="ARBA00023316"/>
    </source>
</evidence>
<keyword evidence="11 14" id="KW-0119">Carbohydrate metabolism</keyword>
<evidence type="ECO:0000313" key="18">
    <source>
        <dbReference type="Proteomes" id="UP001610563"/>
    </source>
</evidence>
<name>A0ABR4FY93_9EURO</name>
<evidence type="ECO:0000256" key="15">
    <source>
        <dbReference type="SAM" id="SignalP"/>
    </source>
</evidence>
<protein>
    <recommendedName>
        <fullName evidence="5">pectate lyase</fullName>
        <ecNumber evidence="5">4.2.2.2</ecNumber>
    </recommendedName>
</protein>
<evidence type="ECO:0000256" key="4">
    <source>
        <dbReference type="ARBA" id="ARBA00010980"/>
    </source>
</evidence>
<keyword evidence="7" id="KW-0479">Metal-binding</keyword>
<evidence type="ECO:0000256" key="8">
    <source>
        <dbReference type="ARBA" id="ARBA00022729"/>
    </source>
</evidence>
<dbReference type="InterPro" id="IPR006626">
    <property type="entry name" value="PbH1"/>
</dbReference>
<organism evidence="17 18">
    <name type="scientific">Aspergillus keveii</name>
    <dbReference type="NCBI Taxonomy" id="714993"/>
    <lineage>
        <taxon>Eukaryota</taxon>
        <taxon>Fungi</taxon>
        <taxon>Dikarya</taxon>
        <taxon>Ascomycota</taxon>
        <taxon>Pezizomycotina</taxon>
        <taxon>Eurotiomycetes</taxon>
        <taxon>Eurotiomycetidae</taxon>
        <taxon>Eurotiales</taxon>
        <taxon>Aspergillaceae</taxon>
        <taxon>Aspergillus</taxon>
        <taxon>Aspergillus subgen. Nidulantes</taxon>
    </lineage>
</organism>
<evidence type="ECO:0000256" key="5">
    <source>
        <dbReference type="ARBA" id="ARBA00012272"/>
    </source>
</evidence>
<proteinExistence type="inferred from homology"/>
<dbReference type="GO" id="GO:0016829">
    <property type="term" value="F:lyase activity"/>
    <property type="evidence" value="ECO:0007669"/>
    <property type="project" value="UniProtKB-KW"/>
</dbReference>
<dbReference type="SMART" id="SM00710">
    <property type="entry name" value="PbH1"/>
    <property type="match status" value="4"/>
</dbReference>
<evidence type="ECO:0000256" key="6">
    <source>
        <dbReference type="ARBA" id="ARBA00022525"/>
    </source>
</evidence>
<dbReference type="Pfam" id="PF00544">
    <property type="entry name" value="Pectate_lyase_4"/>
    <property type="match status" value="1"/>
</dbReference>
<dbReference type="SMART" id="SM00656">
    <property type="entry name" value="Amb_all"/>
    <property type="match status" value="1"/>
</dbReference>
<dbReference type="Proteomes" id="UP001610563">
    <property type="component" value="Unassembled WGS sequence"/>
</dbReference>
<feature type="signal peptide" evidence="15">
    <location>
        <begin position="1"/>
        <end position="20"/>
    </location>
</feature>
<evidence type="ECO:0000256" key="2">
    <source>
        <dbReference type="ARBA" id="ARBA00001913"/>
    </source>
</evidence>
<evidence type="ECO:0000313" key="17">
    <source>
        <dbReference type="EMBL" id="KAL2788252.1"/>
    </source>
</evidence>
<evidence type="ECO:0000256" key="14">
    <source>
        <dbReference type="RuleBase" id="RU361173"/>
    </source>
</evidence>
<evidence type="ECO:0000256" key="3">
    <source>
        <dbReference type="ARBA" id="ARBA00004613"/>
    </source>
</evidence>
<evidence type="ECO:0000256" key="13">
    <source>
        <dbReference type="ARBA" id="ARBA00023326"/>
    </source>
</evidence>
<comment type="caution">
    <text evidence="17">The sequence shown here is derived from an EMBL/GenBank/DDBJ whole genome shotgun (WGS) entry which is preliminary data.</text>
</comment>
<comment type="similarity">
    <text evidence="4 14">Belongs to the polysaccharide lyase 1 family.</text>
</comment>
<keyword evidence="18" id="KW-1185">Reference proteome</keyword>
<evidence type="ECO:0000259" key="16">
    <source>
        <dbReference type="SMART" id="SM00656"/>
    </source>
</evidence>
<evidence type="ECO:0000256" key="11">
    <source>
        <dbReference type="ARBA" id="ARBA00023277"/>
    </source>
</evidence>
<dbReference type="InterPro" id="IPR045032">
    <property type="entry name" value="PEL"/>
</dbReference>
<sequence length="311" mass="33507">MKLFFIVSFLFMYLPALTLAGCEDSAEGFAALNGGTTGGNGGTVVTVTNQADLERYARSSGKYVIKVSGRINISPKGTEIDVASDKTIIGVGAAAEISGGGFRIINRRNVIIRNLRIGNTNGGEELDWDGIQADTSTNIWIDHCIFENVGDGGIDMRKDSDYWTVSNTWIKGVNKAFGIGWTENIVTKATIHHVYFDGTNQRNPSAGGMLYAHLYNNYLRGCGSYGHYIRGATNGRVENVYFEDCKNPLQADPESTLTAVGNVFDGSSGVISGDIGVSFDPADFYSYKLNPTSDVPRIVLKHAGPKADVCS</sequence>
<comment type="cofactor">
    <cofactor evidence="2">
        <name>Ca(2+)</name>
        <dbReference type="ChEBI" id="CHEBI:29108"/>
    </cofactor>
</comment>
<gene>
    <name evidence="17" type="ORF">BJX66DRAFT_327244</name>
</gene>
<accession>A0ABR4FY93</accession>
<dbReference type="InterPro" id="IPR011050">
    <property type="entry name" value="Pectin_lyase_fold/virulence"/>
</dbReference>
<dbReference type="PROSITE" id="PS51257">
    <property type="entry name" value="PROKAR_LIPOPROTEIN"/>
    <property type="match status" value="1"/>
</dbReference>